<dbReference type="RefSeq" id="WP_380033547.1">
    <property type="nucleotide sequence ID" value="NZ_JBHSHB010000012.1"/>
</dbReference>
<dbReference type="InterPro" id="IPR001173">
    <property type="entry name" value="Glyco_trans_2-like"/>
</dbReference>
<organism evidence="2 3">
    <name type="scientific">Dokdonia genika</name>
    <dbReference type="NCBI Taxonomy" id="308113"/>
    <lineage>
        <taxon>Bacteria</taxon>
        <taxon>Pseudomonadati</taxon>
        <taxon>Bacteroidota</taxon>
        <taxon>Flavobacteriia</taxon>
        <taxon>Flavobacteriales</taxon>
        <taxon>Flavobacteriaceae</taxon>
        <taxon>Dokdonia</taxon>
    </lineage>
</organism>
<dbReference type="Proteomes" id="UP001595878">
    <property type="component" value="Unassembled WGS sequence"/>
</dbReference>
<name>A0ABV9L8Z9_9FLAO</name>
<proteinExistence type="predicted"/>
<reference evidence="3" key="1">
    <citation type="journal article" date="2019" name="Int. J. Syst. Evol. Microbiol.">
        <title>The Global Catalogue of Microorganisms (GCM) 10K type strain sequencing project: providing services to taxonomists for standard genome sequencing and annotation.</title>
        <authorList>
            <consortium name="The Broad Institute Genomics Platform"/>
            <consortium name="The Broad Institute Genome Sequencing Center for Infectious Disease"/>
            <person name="Wu L."/>
            <person name="Ma J."/>
        </authorList>
    </citation>
    <scope>NUCLEOTIDE SEQUENCE [LARGE SCALE GENOMIC DNA]</scope>
    <source>
        <strain evidence="3">CGMCC 4.7427</strain>
    </source>
</reference>
<dbReference type="Gene3D" id="3.90.550.10">
    <property type="entry name" value="Spore Coat Polysaccharide Biosynthesis Protein SpsA, Chain A"/>
    <property type="match status" value="1"/>
</dbReference>
<gene>
    <name evidence="2" type="ORF">ACFO5T_07030</name>
</gene>
<evidence type="ECO:0000313" key="2">
    <source>
        <dbReference type="EMBL" id="MFC4690178.1"/>
    </source>
</evidence>
<dbReference type="PANTHER" id="PTHR22916">
    <property type="entry name" value="GLYCOSYLTRANSFERASE"/>
    <property type="match status" value="1"/>
</dbReference>
<evidence type="ECO:0000259" key="1">
    <source>
        <dbReference type="Pfam" id="PF00535"/>
    </source>
</evidence>
<dbReference type="InterPro" id="IPR029044">
    <property type="entry name" value="Nucleotide-diphossugar_trans"/>
</dbReference>
<keyword evidence="3" id="KW-1185">Reference proteome</keyword>
<sequence>MQIIKISIIIPSYNQAMFLDETLDSVFLQTEKSWECLIIDDGSTDETAAVAHKWVIKDDRFKYFKKDNGGLSSARNYGLKLAQGTYIQLLDSDDLLIPTKFEKQLVNLNNTDICICDYRPFDNETNQDVVHRYLTPFVSPNNLVNSVILNWESKLSIPCHTALFRNDILFDNTLTFDESLDNHEDWVFWVKYFYYSQKVSFNREILAEYRIHPYSMTQDYFKMKNGFLQAIRLLEEFFKNNKQPEYARVLLKKRREILRRGREPLLIKYPKRLYRKIISKYKNVKGN</sequence>
<dbReference type="PANTHER" id="PTHR22916:SF3">
    <property type="entry name" value="UDP-GLCNAC:BETAGAL BETA-1,3-N-ACETYLGLUCOSAMINYLTRANSFERASE-LIKE PROTEIN 1"/>
    <property type="match status" value="1"/>
</dbReference>
<accession>A0ABV9L8Z9</accession>
<protein>
    <submittedName>
        <fullName evidence="2">Glycosyltransferase family 2 protein</fullName>
    </submittedName>
</protein>
<dbReference type="SUPFAM" id="SSF53448">
    <property type="entry name" value="Nucleotide-diphospho-sugar transferases"/>
    <property type="match status" value="1"/>
</dbReference>
<comment type="caution">
    <text evidence="2">The sequence shown here is derived from an EMBL/GenBank/DDBJ whole genome shotgun (WGS) entry which is preliminary data.</text>
</comment>
<dbReference type="Pfam" id="PF00535">
    <property type="entry name" value="Glycos_transf_2"/>
    <property type="match status" value="1"/>
</dbReference>
<evidence type="ECO:0000313" key="3">
    <source>
        <dbReference type="Proteomes" id="UP001595878"/>
    </source>
</evidence>
<feature type="domain" description="Glycosyltransferase 2-like" evidence="1">
    <location>
        <begin position="7"/>
        <end position="151"/>
    </location>
</feature>
<dbReference type="EMBL" id="JBHSHB010000012">
    <property type="protein sequence ID" value="MFC4690178.1"/>
    <property type="molecule type" value="Genomic_DNA"/>
</dbReference>